<dbReference type="NCBIfam" id="TIGR01451">
    <property type="entry name" value="B_ant_repeat"/>
    <property type="match status" value="1"/>
</dbReference>
<protein>
    <recommendedName>
        <fullName evidence="2">DUF11 domain-containing protein</fullName>
    </recommendedName>
</protein>
<dbReference type="KEGG" id="kge:TQ33_0868"/>
<dbReference type="Pfam" id="PF01345">
    <property type="entry name" value="DUF11"/>
    <property type="match status" value="1"/>
</dbReference>
<organism evidence="3 4">
    <name type="scientific">Kangiella geojedonensis</name>
    <dbReference type="NCBI Taxonomy" id="914150"/>
    <lineage>
        <taxon>Bacteria</taxon>
        <taxon>Pseudomonadati</taxon>
        <taxon>Pseudomonadota</taxon>
        <taxon>Gammaproteobacteria</taxon>
        <taxon>Kangiellales</taxon>
        <taxon>Kangiellaceae</taxon>
        <taxon>Kangiella</taxon>
    </lineage>
</organism>
<name>A0A0F6RBU1_9GAMM</name>
<dbReference type="EMBL" id="CP010975">
    <property type="protein sequence ID" value="AKE51838.1"/>
    <property type="molecule type" value="Genomic_DNA"/>
</dbReference>
<evidence type="ECO:0000259" key="2">
    <source>
        <dbReference type="Pfam" id="PF01345"/>
    </source>
</evidence>
<keyword evidence="1" id="KW-0732">Signal</keyword>
<feature type="signal peptide" evidence="1">
    <location>
        <begin position="1"/>
        <end position="25"/>
    </location>
</feature>
<dbReference type="Gene3D" id="2.60.120.260">
    <property type="entry name" value="Galactose-binding domain-like"/>
    <property type="match status" value="1"/>
</dbReference>
<dbReference type="AlphaFoldDB" id="A0A0F6RBU1"/>
<keyword evidence="4" id="KW-1185">Reference proteome</keyword>
<dbReference type="RefSeq" id="WP_046560970.1">
    <property type="nucleotide sequence ID" value="NZ_CP010975.1"/>
</dbReference>
<evidence type="ECO:0000313" key="3">
    <source>
        <dbReference type="EMBL" id="AKE51838.1"/>
    </source>
</evidence>
<dbReference type="InterPro" id="IPR001434">
    <property type="entry name" value="OmcB-like_DUF11"/>
</dbReference>
<feature type="chain" id="PRO_5002508924" description="DUF11 domain-containing protein" evidence="1">
    <location>
        <begin position="26"/>
        <end position="298"/>
    </location>
</feature>
<gene>
    <name evidence="3" type="ORF">TQ33_0868</name>
</gene>
<dbReference type="InterPro" id="IPR047589">
    <property type="entry name" value="DUF11_rpt"/>
</dbReference>
<dbReference type="STRING" id="914150.TQ33_0868"/>
<evidence type="ECO:0000313" key="4">
    <source>
        <dbReference type="Proteomes" id="UP000034071"/>
    </source>
</evidence>
<sequence>MSFQTWNNKFFLCLALMFIAPYSLSAPITQNYTNSTPANVDPRQTSPVDRTVTVPAADFPNGVTVDNVIISIDFDKRDRNNGVCTNYNGGFVFNDEIYFELSKPSEGISTVLVPFNTYSGGVHPAPTPDGYITVVFDDAAATTVGGGTPVAGTFAPVNPLSVFDGVDPAGDWTLTMADSAGQDPLCFSSFTLALEASAQVDISVTKTDLSASYVPGSDATYIITVSNSGPDDAFNLAVNDTLPDGVISATWTCSGSGGGLCGVSNGVGNITGVNVDIPSGGAVQFAVDVTFSTNPADY</sequence>
<dbReference type="OrthoDB" id="5289240at2"/>
<dbReference type="HOGENOM" id="CLU_933097_0_0_6"/>
<dbReference type="Proteomes" id="UP000034071">
    <property type="component" value="Chromosome"/>
</dbReference>
<feature type="domain" description="DUF11" evidence="2">
    <location>
        <begin position="201"/>
        <end position="290"/>
    </location>
</feature>
<accession>A0A0F6RBU1</accession>
<evidence type="ECO:0000256" key="1">
    <source>
        <dbReference type="SAM" id="SignalP"/>
    </source>
</evidence>
<reference evidence="3 4" key="1">
    <citation type="submission" date="2015-02" db="EMBL/GenBank/DDBJ databases">
        <title>Complete genome sequence of Kangiella geojedonensis strain YCS-5T.</title>
        <authorList>
            <person name="Kim K.M."/>
        </authorList>
    </citation>
    <scope>NUCLEOTIDE SEQUENCE [LARGE SCALE GENOMIC DNA]</scope>
    <source>
        <strain evidence="3 4">YCS-5</strain>
    </source>
</reference>
<proteinExistence type="predicted"/>